<evidence type="ECO:0000256" key="1">
    <source>
        <dbReference type="ARBA" id="ARBA00022531"/>
    </source>
</evidence>
<dbReference type="PROSITE" id="PS51257">
    <property type="entry name" value="PROKAR_LIPOPROTEIN"/>
    <property type="match status" value="1"/>
</dbReference>
<evidence type="ECO:0000259" key="10">
    <source>
        <dbReference type="Pfam" id="PF14870"/>
    </source>
</evidence>
<dbReference type="PIRSF" id="PIRSF017875">
    <property type="entry name" value="PSII_HCF136"/>
    <property type="match status" value="1"/>
</dbReference>
<dbReference type="InterPro" id="IPR015943">
    <property type="entry name" value="WD40/YVTN_repeat-like_dom_sf"/>
</dbReference>
<dbReference type="GO" id="GO:0015979">
    <property type="term" value="P:photosynthesis"/>
    <property type="evidence" value="ECO:0007669"/>
    <property type="project" value="UniProtKB-KW"/>
</dbReference>
<comment type="subunit">
    <text evidence="7">Part of early PSII assembly complexes which includes D1 (psbA) and PsbI; not found in mature PSII. Binds to the lumenal side of PSII complexes. Interacts with YidC.</text>
</comment>
<dbReference type="Pfam" id="PF14870">
    <property type="entry name" value="PSII_BNR"/>
    <property type="match status" value="1"/>
</dbReference>
<keyword evidence="7" id="KW-0793">Thylakoid</keyword>
<protein>
    <recommendedName>
        <fullName evidence="7">Photosystem II assembly lipoprotein Ycf48</fullName>
    </recommendedName>
</protein>
<evidence type="ECO:0000256" key="3">
    <source>
        <dbReference type="ARBA" id="ARBA00023136"/>
    </source>
</evidence>
<evidence type="ECO:0000256" key="5">
    <source>
        <dbReference type="ARBA" id="ARBA00023276"/>
    </source>
</evidence>
<evidence type="ECO:0000256" key="8">
    <source>
        <dbReference type="PIRNR" id="PIRNR017875"/>
    </source>
</evidence>
<dbReference type="PANTHER" id="PTHR47199">
    <property type="entry name" value="PHOTOSYSTEM II STABILITY/ASSEMBLY FACTOR HCF136, CHLOROPLASTIC"/>
    <property type="match status" value="1"/>
</dbReference>
<comment type="caution">
    <text evidence="11">The sequence shown here is derived from an EMBL/GenBank/DDBJ whole genome shotgun (WGS) entry which is preliminary data.</text>
</comment>
<comment type="function">
    <text evidence="7">A factor required for optimal assembly of photosystem II (PSII), acting in the early stages of PSII assembly. Also plays a role in replacement of photodamaged D1 (psbA). Assists YidC in synthesis of chlorophyll-binding proteins.</text>
</comment>
<feature type="domain" description="Photosynthesis system II assembly factor Ycf48/Hcf136-like" evidence="10">
    <location>
        <begin position="31"/>
        <end position="336"/>
    </location>
</feature>
<keyword evidence="2 7" id="KW-0732">Signal</keyword>
<dbReference type="InterPro" id="IPR028203">
    <property type="entry name" value="PSII_CF48-like_dom"/>
</dbReference>
<comment type="subcellular location">
    <subcellularLocation>
        <location evidence="7">Cellular thylakoid membrane</location>
        <topology evidence="7">Lipid-anchor</topology>
        <orientation evidence="7">Lumenal side</orientation>
    </subcellularLocation>
    <text evidence="7">Associated with a PSII precusor complex on the lumenal side of the thylakoid membrane.</text>
</comment>
<feature type="signal peptide" evidence="9">
    <location>
        <begin position="1"/>
        <end position="25"/>
    </location>
</feature>
<dbReference type="AlphaFoldDB" id="A0A0A2A601"/>
<keyword evidence="4" id="KW-0564">Palmitate</keyword>
<gene>
    <name evidence="7" type="primary">ycf48</name>
    <name evidence="11" type="ORF">EU96_2005</name>
</gene>
<comment type="domain">
    <text evidence="7">A 7-bladed beta-propeller torus, about 55 by 55 Angstroms, with a depth of about 25 Angstroms and a central pore.</text>
</comment>
<reference evidence="12" key="1">
    <citation type="journal article" date="2014" name="Sci. Data">
        <title>Genomes of diverse isolates of the marine cyanobacterium Prochlorococcus.</title>
        <authorList>
            <person name="Biller S."/>
            <person name="Berube P."/>
            <person name="Thompson J."/>
            <person name="Kelly L."/>
            <person name="Roggensack S."/>
            <person name="Awad L."/>
            <person name="Roache-Johnson K."/>
            <person name="Ding H."/>
            <person name="Giovannoni S.J."/>
            <person name="Moore L.R."/>
            <person name="Chisholm S.W."/>
        </authorList>
    </citation>
    <scope>NUCLEOTIDE SEQUENCE [LARGE SCALE GENOMIC DNA]</scope>
    <source>
        <strain evidence="12">MIT 9302</strain>
    </source>
</reference>
<comment type="similarity">
    <text evidence="7 8">Belongs to the Ycf48 family.</text>
</comment>
<accession>A0A0A2A601</accession>
<organism evidence="11 12">
    <name type="scientific">Prochlorococcus marinus str. MIT 9302</name>
    <dbReference type="NCBI Taxonomy" id="74545"/>
    <lineage>
        <taxon>Bacteria</taxon>
        <taxon>Bacillati</taxon>
        <taxon>Cyanobacteriota</taxon>
        <taxon>Cyanophyceae</taxon>
        <taxon>Synechococcales</taxon>
        <taxon>Prochlorococcaceae</taxon>
        <taxon>Prochlorococcus</taxon>
    </lineage>
</organism>
<keyword evidence="1 7" id="KW-0602">Photosynthesis</keyword>
<dbReference type="RefSeq" id="WP_032527584.1">
    <property type="nucleotide sequence ID" value="NZ_CP138951.1"/>
</dbReference>
<dbReference type="InterPro" id="IPR016705">
    <property type="entry name" value="Ycf48/Hcf136"/>
</dbReference>
<dbReference type="SUPFAM" id="SSF110296">
    <property type="entry name" value="Oligoxyloglucan reducing end-specific cellobiohydrolase"/>
    <property type="match status" value="1"/>
</dbReference>
<keyword evidence="5 7" id="KW-0604">Photosystem II</keyword>
<sequence>MKKTFTSIPNLLLSLLLSFVLSSCSSTGVKMNASSPWKTIQFEDQANVLDVDFIDNNNGFLVGSNRLIMESNDGGETWEKRNLDLPSEENFRLLDIDFKGEEGWLIGQPSLIMHTVDSGKNWTRLSLGNKLPGQPFLITTVDDGVAELATTAGAIYQTTDSGESWNAKVLDASVSGGVRDLRRTSNGDYVSVSSLGNFFSTLEKDSDTWIAHQRASSKRVQSIGFNPEGSLWMLSRGAEIRFNDDNKDLENWSKPIIPILNGYNYLNMGWDPNGDIWAGGGNGTLIVSKDQGKTWNSDPTASELPTNYIKIVFLDKETLDNRKGFVLGERGYILKWNS</sequence>
<evidence type="ECO:0000313" key="12">
    <source>
        <dbReference type="Proteomes" id="UP000030445"/>
    </source>
</evidence>
<dbReference type="EMBL" id="JNAM01000014">
    <property type="protein sequence ID" value="KGF96261.1"/>
    <property type="molecule type" value="Genomic_DNA"/>
</dbReference>
<evidence type="ECO:0000256" key="9">
    <source>
        <dbReference type="SAM" id="SignalP"/>
    </source>
</evidence>
<name>A0A0A2A601_PROMR</name>
<dbReference type="Proteomes" id="UP000030445">
    <property type="component" value="Unassembled WGS sequence"/>
</dbReference>
<feature type="chain" id="PRO_5008983903" description="Photosystem II assembly lipoprotein Ycf48" evidence="9">
    <location>
        <begin position="26"/>
        <end position="338"/>
    </location>
</feature>
<evidence type="ECO:0000313" key="11">
    <source>
        <dbReference type="EMBL" id="KGF96261.1"/>
    </source>
</evidence>
<dbReference type="GO" id="GO:0031676">
    <property type="term" value="C:plasma membrane-derived thylakoid membrane"/>
    <property type="evidence" value="ECO:0007669"/>
    <property type="project" value="UniProtKB-SubCell"/>
</dbReference>
<dbReference type="HAMAP" id="MF_01348">
    <property type="entry name" value="Ycf48"/>
    <property type="match status" value="1"/>
</dbReference>
<keyword evidence="3" id="KW-0472">Membrane</keyword>
<proteinExistence type="inferred from homology"/>
<dbReference type="NCBIfam" id="NF010237">
    <property type="entry name" value="PRK13684.1"/>
    <property type="match status" value="1"/>
</dbReference>
<dbReference type="GO" id="GO:0009523">
    <property type="term" value="C:photosystem II"/>
    <property type="evidence" value="ECO:0007669"/>
    <property type="project" value="UniProtKB-KW"/>
</dbReference>
<keyword evidence="6" id="KW-0449">Lipoprotein</keyword>
<dbReference type="OrthoDB" id="9813892at2"/>
<dbReference type="GO" id="GO:0031977">
    <property type="term" value="C:thylakoid lumen"/>
    <property type="evidence" value="ECO:0007669"/>
    <property type="project" value="UniProtKB-UniRule"/>
</dbReference>
<evidence type="ECO:0000256" key="2">
    <source>
        <dbReference type="ARBA" id="ARBA00022729"/>
    </source>
</evidence>
<dbReference type="Gene3D" id="2.130.10.10">
    <property type="entry name" value="YVTN repeat-like/Quinoprotein amine dehydrogenase"/>
    <property type="match status" value="2"/>
</dbReference>
<evidence type="ECO:0000256" key="6">
    <source>
        <dbReference type="ARBA" id="ARBA00023288"/>
    </source>
</evidence>
<evidence type="ECO:0000256" key="4">
    <source>
        <dbReference type="ARBA" id="ARBA00023139"/>
    </source>
</evidence>
<dbReference type="eggNOG" id="COG4447">
    <property type="taxonomic scope" value="Bacteria"/>
</dbReference>
<evidence type="ECO:0000256" key="7">
    <source>
        <dbReference type="HAMAP-Rule" id="MF_01348"/>
    </source>
</evidence>
<dbReference type="STRING" id="74545.EU96_2005"/>
<dbReference type="PANTHER" id="PTHR47199:SF2">
    <property type="entry name" value="PHOTOSYSTEM II STABILITY_ASSEMBLY FACTOR HCF136, CHLOROPLASTIC"/>
    <property type="match status" value="1"/>
</dbReference>